<evidence type="ECO:0008006" key="3">
    <source>
        <dbReference type="Google" id="ProtNLM"/>
    </source>
</evidence>
<protein>
    <recommendedName>
        <fullName evidence="3">Sporulation related domain-containing protein</fullName>
    </recommendedName>
</protein>
<keyword evidence="2" id="KW-1185">Reference proteome</keyword>
<sequence length="63" mass="7296">MTDAPEFYFNIATHEVEEGKTSSWANRMGPYATREEAANALDLAARRSEAWDEEDERKEREDT</sequence>
<dbReference type="Proteomes" id="UP000198520">
    <property type="component" value="Unassembled WGS sequence"/>
</dbReference>
<dbReference type="OrthoDB" id="3268477at2"/>
<dbReference type="STRING" id="285351.SAMN04488035_1496"/>
<evidence type="ECO:0000313" key="1">
    <source>
        <dbReference type="EMBL" id="SFF08290.1"/>
    </source>
</evidence>
<dbReference type="AlphaFoldDB" id="A0A1I2FUG2"/>
<proteinExistence type="predicted"/>
<gene>
    <name evidence="1" type="ORF">SAMN04488035_1496</name>
</gene>
<dbReference type="RefSeq" id="WP_093376731.1">
    <property type="nucleotide sequence ID" value="NZ_BNAN01000002.1"/>
</dbReference>
<accession>A0A1I2FUG2</accession>
<organism evidence="1 2">
    <name type="scientific">Flavimobilis marinus</name>
    <dbReference type="NCBI Taxonomy" id="285351"/>
    <lineage>
        <taxon>Bacteria</taxon>
        <taxon>Bacillati</taxon>
        <taxon>Actinomycetota</taxon>
        <taxon>Actinomycetes</taxon>
        <taxon>Micrococcales</taxon>
        <taxon>Jonesiaceae</taxon>
        <taxon>Flavimobilis</taxon>
    </lineage>
</organism>
<name>A0A1I2FUG2_9MICO</name>
<evidence type="ECO:0000313" key="2">
    <source>
        <dbReference type="Proteomes" id="UP000198520"/>
    </source>
</evidence>
<reference evidence="2" key="1">
    <citation type="submission" date="2016-10" db="EMBL/GenBank/DDBJ databases">
        <authorList>
            <person name="Varghese N."/>
            <person name="Submissions S."/>
        </authorList>
    </citation>
    <scope>NUCLEOTIDE SEQUENCE [LARGE SCALE GENOMIC DNA]</scope>
    <source>
        <strain evidence="2">DSM 19083</strain>
    </source>
</reference>
<dbReference type="EMBL" id="FONZ01000002">
    <property type="protein sequence ID" value="SFF08290.1"/>
    <property type="molecule type" value="Genomic_DNA"/>
</dbReference>